<keyword evidence="4" id="KW-0238">DNA-binding</keyword>
<keyword evidence="5" id="KW-1185">Reference proteome</keyword>
<sequence length="301" mass="35158">MQLQRYLETIWLLIQRRSITAQELAEHFEVSVRTIYRDLDVLSAAGIPLYTEKGRGGGIRLMDDHVLNRTYLTDDEQKEILAALHSFNQVYDPATSSVLNKFSALFPNLDVDWIHVDFTNWAVDTSNELFNLFKNAILNCQCLHFSYISNEGQESERTVDPYKLIFKGSAWYIYAYCHLRQGFRFFKISRIINLTVLEETFNRKPITKLPSMPKPDKQFNYTLRIHPSMGFRVVDEFDPHTYTRDENGYFIVTGTFPDESWIIGFVLSFGNACELLEPSVLRYEISRQLKELSILYQGEQE</sequence>
<accession>A0A318L056</accession>
<dbReference type="PROSITE" id="PS51000">
    <property type="entry name" value="HTH_DEOR_2"/>
    <property type="match status" value="1"/>
</dbReference>
<dbReference type="Proteomes" id="UP000247612">
    <property type="component" value="Unassembled WGS sequence"/>
</dbReference>
<dbReference type="InterPro" id="IPR028349">
    <property type="entry name" value="PafC-like"/>
</dbReference>
<dbReference type="Pfam" id="PF08279">
    <property type="entry name" value="HTH_11"/>
    <property type="match status" value="1"/>
</dbReference>
<dbReference type="Pfam" id="PF25583">
    <property type="entry name" value="WCX"/>
    <property type="match status" value="1"/>
</dbReference>
<dbReference type="InterPro" id="IPR051534">
    <property type="entry name" value="CBASS_pafABC_assoc_protein"/>
</dbReference>
<dbReference type="GO" id="GO:0003700">
    <property type="term" value="F:DNA-binding transcription factor activity"/>
    <property type="evidence" value="ECO:0007669"/>
    <property type="project" value="InterPro"/>
</dbReference>
<dbReference type="AlphaFoldDB" id="A0A318L056"/>
<dbReference type="RefSeq" id="WP_022937401.1">
    <property type="nucleotide sequence ID" value="NZ_CABKRQ010000003.1"/>
</dbReference>
<gene>
    <name evidence="4" type="ORF">DES51_10630</name>
</gene>
<feature type="domain" description="HTH deoR-type" evidence="3">
    <location>
        <begin position="2"/>
        <end position="60"/>
    </location>
</feature>
<proteinExistence type="predicted"/>
<dbReference type="OrthoDB" id="9815009at2"/>
<dbReference type="Gene3D" id="1.10.10.10">
    <property type="entry name" value="Winged helix-like DNA-binding domain superfamily/Winged helix DNA-binding domain"/>
    <property type="match status" value="1"/>
</dbReference>
<evidence type="ECO:0000256" key="2">
    <source>
        <dbReference type="ARBA" id="ARBA00023163"/>
    </source>
</evidence>
<dbReference type="GO" id="GO:0003677">
    <property type="term" value="F:DNA binding"/>
    <property type="evidence" value="ECO:0007669"/>
    <property type="project" value="UniProtKB-KW"/>
</dbReference>
<evidence type="ECO:0000259" key="3">
    <source>
        <dbReference type="PROSITE" id="PS51000"/>
    </source>
</evidence>
<keyword evidence="1" id="KW-0805">Transcription regulation</keyword>
<reference evidence="4 5" key="1">
    <citation type="submission" date="2018-05" db="EMBL/GenBank/DDBJ databases">
        <title>Genomic Encyclopedia of Type Strains, Phase IV (KMG-IV): sequencing the most valuable type-strain genomes for metagenomic binning, comparative biology and taxonomic classification.</title>
        <authorList>
            <person name="Goeker M."/>
        </authorList>
    </citation>
    <scope>NUCLEOTIDE SEQUENCE [LARGE SCALE GENOMIC DNA]</scope>
    <source>
        <strain evidence="4 5">JC118</strain>
    </source>
</reference>
<dbReference type="PANTHER" id="PTHR34580:SF1">
    <property type="entry name" value="PROTEIN PAFC"/>
    <property type="match status" value="1"/>
</dbReference>
<evidence type="ECO:0000313" key="5">
    <source>
        <dbReference type="Proteomes" id="UP000247612"/>
    </source>
</evidence>
<dbReference type="EMBL" id="QJKH01000006">
    <property type="protein sequence ID" value="PXX78913.1"/>
    <property type="molecule type" value="Genomic_DNA"/>
</dbReference>
<comment type="caution">
    <text evidence="4">The sequence shown here is derived from an EMBL/GenBank/DDBJ whole genome shotgun (WGS) entry which is preliminary data.</text>
</comment>
<name>A0A318L056_9FIRM</name>
<evidence type="ECO:0000256" key="1">
    <source>
        <dbReference type="ARBA" id="ARBA00023015"/>
    </source>
</evidence>
<dbReference type="InterPro" id="IPR001034">
    <property type="entry name" value="DeoR_HTH"/>
</dbReference>
<dbReference type="PROSITE" id="PS52050">
    <property type="entry name" value="WYL"/>
    <property type="match status" value="1"/>
</dbReference>
<dbReference type="InterPro" id="IPR036388">
    <property type="entry name" value="WH-like_DNA-bd_sf"/>
</dbReference>
<dbReference type="SUPFAM" id="SSF46785">
    <property type="entry name" value="Winged helix' DNA-binding domain"/>
    <property type="match status" value="1"/>
</dbReference>
<dbReference type="InterPro" id="IPR057727">
    <property type="entry name" value="WCX_dom"/>
</dbReference>
<organism evidence="4 5">
    <name type="scientific">Dielma fastidiosa</name>
    <dbReference type="NCBI Taxonomy" id="1034346"/>
    <lineage>
        <taxon>Bacteria</taxon>
        <taxon>Bacillati</taxon>
        <taxon>Bacillota</taxon>
        <taxon>Erysipelotrichia</taxon>
        <taxon>Erysipelotrichales</taxon>
        <taxon>Erysipelotrichaceae</taxon>
        <taxon>Dielma</taxon>
    </lineage>
</organism>
<protein>
    <submittedName>
        <fullName evidence="4">Putative DNA-binding transcriptional regulator YafY</fullName>
    </submittedName>
</protein>
<dbReference type="PIRSF" id="PIRSF016838">
    <property type="entry name" value="PafC"/>
    <property type="match status" value="1"/>
</dbReference>
<evidence type="ECO:0000313" key="4">
    <source>
        <dbReference type="EMBL" id="PXX78913.1"/>
    </source>
</evidence>
<dbReference type="Pfam" id="PF13280">
    <property type="entry name" value="WYL"/>
    <property type="match status" value="1"/>
</dbReference>
<dbReference type="InterPro" id="IPR036390">
    <property type="entry name" value="WH_DNA-bd_sf"/>
</dbReference>
<dbReference type="STRING" id="1034346.GCA_000313565_01086"/>
<dbReference type="InterPro" id="IPR026881">
    <property type="entry name" value="WYL_dom"/>
</dbReference>
<keyword evidence="2" id="KW-0804">Transcription</keyword>
<dbReference type="PANTHER" id="PTHR34580">
    <property type="match status" value="1"/>
</dbReference>
<dbReference type="InterPro" id="IPR013196">
    <property type="entry name" value="HTH_11"/>
</dbReference>